<proteinExistence type="predicted"/>
<gene>
    <name evidence="1" type="ORF">FHI69_21135</name>
</gene>
<sequence length="155" mass="17364">MIATTHLHMTHIISYESINKIAFGVQEPCVIAVFGTPERRTHNRAGDQELHYPGIILRHEAPSGALREVTLLPGCNGTINGIAILWTTEFLDWLAVEDTELQECVGFVVSLKLGIMVSGFHDDDESQKAIHVFRKGDMDVLADKMRSFFWKGTKL</sequence>
<organism evidence="1 2">
    <name type="scientific">Janthinobacterium lividum</name>
    <dbReference type="NCBI Taxonomy" id="29581"/>
    <lineage>
        <taxon>Bacteria</taxon>
        <taxon>Pseudomonadati</taxon>
        <taxon>Pseudomonadota</taxon>
        <taxon>Betaproteobacteria</taxon>
        <taxon>Burkholderiales</taxon>
        <taxon>Oxalobacteraceae</taxon>
        <taxon>Janthinobacterium</taxon>
    </lineage>
</organism>
<dbReference type="AlphaFoldDB" id="A0A5C4NS18"/>
<evidence type="ECO:0000313" key="1">
    <source>
        <dbReference type="EMBL" id="TNC75169.1"/>
    </source>
</evidence>
<name>A0A5C4NS18_9BURK</name>
<dbReference type="EMBL" id="VDGE01000009">
    <property type="protein sequence ID" value="TNC75169.1"/>
    <property type="molecule type" value="Genomic_DNA"/>
</dbReference>
<comment type="caution">
    <text evidence="1">The sequence shown here is derived from an EMBL/GenBank/DDBJ whole genome shotgun (WGS) entry which is preliminary data.</text>
</comment>
<reference evidence="1 2" key="1">
    <citation type="submission" date="2019-06" db="EMBL/GenBank/DDBJ databases">
        <title>Genome sequence of Janthinobacterium lividum UCD_MED1.</title>
        <authorList>
            <person name="De Leon M.E."/>
            <person name="Jospin G."/>
        </authorList>
    </citation>
    <scope>NUCLEOTIDE SEQUENCE [LARGE SCALE GENOMIC DNA]</scope>
    <source>
        <strain evidence="1 2">UCD_MED1</strain>
    </source>
</reference>
<evidence type="ECO:0000313" key="2">
    <source>
        <dbReference type="Proteomes" id="UP000305681"/>
    </source>
</evidence>
<accession>A0A5C4NS18</accession>
<dbReference type="Proteomes" id="UP000305681">
    <property type="component" value="Unassembled WGS sequence"/>
</dbReference>
<protein>
    <submittedName>
        <fullName evidence="1">Uncharacterized protein</fullName>
    </submittedName>
</protein>
<dbReference type="RefSeq" id="WP_139091912.1">
    <property type="nucleotide sequence ID" value="NZ_VDGE01000009.1"/>
</dbReference>